<evidence type="ECO:0000313" key="6">
    <source>
        <dbReference type="EMBL" id="PPC76730.1"/>
    </source>
</evidence>
<dbReference type="Proteomes" id="UP000238196">
    <property type="component" value="Unassembled WGS sequence"/>
</dbReference>
<dbReference type="Gene3D" id="3.30.450.20">
    <property type="entry name" value="PAS domain"/>
    <property type="match status" value="1"/>
</dbReference>
<evidence type="ECO:0000259" key="4">
    <source>
        <dbReference type="PROSITE" id="PS50043"/>
    </source>
</evidence>
<dbReference type="PROSITE" id="PS50112">
    <property type="entry name" value="PAS"/>
    <property type="match status" value="1"/>
</dbReference>
<keyword evidence="3" id="KW-0804">Transcription</keyword>
<dbReference type="SUPFAM" id="SSF46894">
    <property type="entry name" value="C-terminal effector domain of the bipartite response regulators"/>
    <property type="match status" value="1"/>
</dbReference>
<evidence type="ECO:0000256" key="3">
    <source>
        <dbReference type="ARBA" id="ARBA00023163"/>
    </source>
</evidence>
<dbReference type="PROSITE" id="PS00622">
    <property type="entry name" value="HTH_LUXR_1"/>
    <property type="match status" value="1"/>
</dbReference>
<dbReference type="InterPro" id="IPR016032">
    <property type="entry name" value="Sig_transdc_resp-reg_C-effctor"/>
</dbReference>
<dbReference type="EMBL" id="PRLP01000043">
    <property type="protein sequence ID" value="PPC76730.1"/>
    <property type="molecule type" value="Genomic_DNA"/>
</dbReference>
<dbReference type="CDD" id="cd06170">
    <property type="entry name" value="LuxR_C_like"/>
    <property type="match status" value="1"/>
</dbReference>
<evidence type="ECO:0000259" key="5">
    <source>
        <dbReference type="PROSITE" id="PS50112"/>
    </source>
</evidence>
<dbReference type="PANTHER" id="PTHR44688:SF16">
    <property type="entry name" value="DNA-BINDING TRANSCRIPTIONAL ACTIVATOR DEVR_DOSR"/>
    <property type="match status" value="1"/>
</dbReference>
<feature type="domain" description="PAS" evidence="5">
    <location>
        <begin position="89"/>
        <end position="164"/>
    </location>
</feature>
<dbReference type="InterPro" id="IPR000792">
    <property type="entry name" value="Tscrpt_reg_LuxR_C"/>
</dbReference>
<gene>
    <name evidence="6" type="ORF">C4K68_14005</name>
</gene>
<feature type="domain" description="HTH luxR-type" evidence="4">
    <location>
        <begin position="13"/>
        <end position="78"/>
    </location>
</feature>
<dbReference type="Pfam" id="PF00196">
    <property type="entry name" value="GerE"/>
    <property type="match status" value="1"/>
</dbReference>
<dbReference type="GO" id="GO:0006355">
    <property type="term" value="P:regulation of DNA-templated transcription"/>
    <property type="evidence" value="ECO:0007669"/>
    <property type="project" value="InterPro"/>
</dbReference>
<dbReference type="PANTHER" id="PTHR44688">
    <property type="entry name" value="DNA-BINDING TRANSCRIPTIONAL ACTIVATOR DEVR_DOSR"/>
    <property type="match status" value="1"/>
</dbReference>
<dbReference type="Pfam" id="PF08447">
    <property type="entry name" value="PAS_3"/>
    <property type="match status" value="1"/>
</dbReference>
<dbReference type="OrthoDB" id="344644at2"/>
<name>A0A2S5KPR5_9PROT</name>
<dbReference type="Gene3D" id="1.10.10.10">
    <property type="entry name" value="Winged helix-like DNA-binding domain superfamily/Winged helix DNA-binding domain"/>
    <property type="match status" value="1"/>
</dbReference>
<accession>A0A2S5KPR5</accession>
<dbReference type="InterPro" id="IPR013655">
    <property type="entry name" value="PAS_fold_3"/>
</dbReference>
<dbReference type="PRINTS" id="PR00038">
    <property type="entry name" value="HTHLUXR"/>
</dbReference>
<reference evidence="6 7" key="1">
    <citation type="submission" date="2018-02" db="EMBL/GenBank/DDBJ databases">
        <title>novel marine gammaproteobacteria from coastal saline agro ecosystem.</title>
        <authorList>
            <person name="Krishnan R."/>
            <person name="Ramesh Kumar N."/>
        </authorList>
    </citation>
    <scope>NUCLEOTIDE SEQUENCE [LARGE SCALE GENOMIC DNA]</scope>
    <source>
        <strain evidence="6 7">228</strain>
    </source>
</reference>
<keyword evidence="1" id="KW-0805">Transcription regulation</keyword>
<dbReference type="AlphaFoldDB" id="A0A2S5KPR5"/>
<dbReference type="PROSITE" id="PS50043">
    <property type="entry name" value="HTH_LUXR_2"/>
    <property type="match status" value="1"/>
</dbReference>
<dbReference type="GO" id="GO:0003677">
    <property type="term" value="F:DNA binding"/>
    <property type="evidence" value="ECO:0007669"/>
    <property type="project" value="UniProtKB-KW"/>
</dbReference>
<organism evidence="6 7">
    <name type="scientific">Proteobacteria bacterium 228</name>
    <dbReference type="NCBI Taxonomy" id="2083153"/>
    <lineage>
        <taxon>Bacteria</taxon>
        <taxon>Pseudomonadati</taxon>
        <taxon>Pseudomonadota</taxon>
    </lineage>
</organism>
<evidence type="ECO:0000256" key="1">
    <source>
        <dbReference type="ARBA" id="ARBA00023015"/>
    </source>
</evidence>
<keyword evidence="6" id="KW-0808">Transferase</keyword>
<dbReference type="InterPro" id="IPR000014">
    <property type="entry name" value="PAS"/>
</dbReference>
<keyword evidence="6" id="KW-0418">Kinase</keyword>
<dbReference type="InterPro" id="IPR035965">
    <property type="entry name" value="PAS-like_dom_sf"/>
</dbReference>
<comment type="caution">
    <text evidence="6">The sequence shown here is derived from an EMBL/GenBank/DDBJ whole genome shotgun (WGS) entry which is preliminary data.</text>
</comment>
<evidence type="ECO:0000313" key="7">
    <source>
        <dbReference type="Proteomes" id="UP000238196"/>
    </source>
</evidence>
<protein>
    <submittedName>
        <fullName evidence="6">Histidine kinase</fullName>
    </submittedName>
</protein>
<sequence>MQAGLSRAARVPRYLDEVSLTEREAQTLALIADGHSNRVIADRLGISDATVKTYVSHLLLKLEVHSRLELVSAAHQLGLAGHHPRDAFSPPPLDTLMQALPVMLYRCHNNRLWSMEYVSPGCLNLTGYQPEHLVADQRLAYNSLIHPDDRELVWRAVQSGLRRHLPISVEYRVRCLDGQEKTVQEHACGVYSASGEVLGIEGLIVEKLLQPALSAGSTA</sequence>
<evidence type="ECO:0000256" key="2">
    <source>
        <dbReference type="ARBA" id="ARBA00023125"/>
    </source>
</evidence>
<dbReference type="CDD" id="cd00130">
    <property type="entry name" value="PAS"/>
    <property type="match status" value="1"/>
</dbReference>
<dbReference type="SMART" id="SM00421">
    <property type="entry name" value="HTH_LUXR"/>
    <property type="match status" value="1"/>
</dbReference>
<dbReference type="SUPFAM" id="SSF55785">
    <property type="entry name" value="PYP-like sensor domain (PAS domain)"/>
    <property type="match status" value="1"/>
</dbReference>
<proteinExistence type="predicted"/>
<dbReference type="GO" id="GO:0016301">
    <property type="term" value="F:kinase activity"/>
    <property type="evidence" value="ECO:0007669"/>
    <property type="project" value="UniProtKB-KW"/>
</dbReference>
<keyword evidence="2" id="KW-0238">DNA-binding</keyword>
<dbReference type="InterPro" id="IPR036388">
    <property type="entry name" value="WH-like_DNA-bd_sf"/>
</dbReference>